<dbReference type="Proteomes" id="UP000327030">
    <property type="component" value="Chromosome 1"/>
</dbReference>
<accession>A0A5P6VVY4</accession>
<dbReference type="KEGG" id="pxv:FXF36_14440"/>
<organism evidence="2 3">
    <name type="scientific">Pseudobutyrivibrio xylanivorans</name>
    <dbReference type="NCBI Taxonomy" id="185007"/>
    <lineage>
        <taxon>Bacteria</taxon>
        <taxon>Bacillati</taxon>
        <taxon>Bacillota</taxon>
        <taxon>Clostridia</taxon>
        <taxon>Lachnospirales</taxon>
        <taxon>Lachnospiraceae</taxon>
        <taxon>Pseudobutyrivibrio</taxon>
    </lineage>
</organism>
<dbReference type="InterPro" id="IPR001437">
    <property type="entry name" value="Tscrpt_elong_fac_GreA/B_C"/>
</dbReference>
<reference evidence="3" key="1">
    <citation type="submission" date="2019-08" db="EMBL/GenBank/DDBJ databases">
        <title>Complete Genome Sequence of the Polysaccharide-Degrading Rumen Bacterium Pseudobutyrivibrio xylanivorans MA3014.</title>
        <authorList>
            <person name="Palevich N."/>
            <person name="Maclean P.H."/>
            <person name="Kelly W.J."/>
            <person name="Leahy S.C."/>
            <person name="Rakonjac J."/>
            <person name="Attwood G.T."/>
        </authorList>
    </citation>
    <scope>NUCLEOTIDE SEQUENCE [LARGE SCALE GENOMIC DNA]</scope>
    <source>
        <strain evidence="3">MA3014</strain>
    </source>
</reference>
<dbReference type="OrthoDB" id="9808774at2"/>
<dbReference type="Gene3D" id="3.10.50.30">
    <property type="entry name" value="Transcription elongation factor, GreA/GreB, C-terminal domain"/>
    <property type="match status" value="1"/>
</dbReference>
<evidence type="ECO:0000259" key="1">
    <source>
        <dbReference type="Pfam" id="PF01272"/>
    </source>
</evidence>
<proteinExistence type="predicted"/>
<dbReference type="SUPFAM" id="SSF54534">
    <property type="entry name" value="FKBP-like"/>
    <property type="match status" value="1"/>
</dbReference>
<gene>
    <name evidence="2" type="ORF">FXF36_14440</name>
</gene>
<sequence length="100" mass="11231">MVSVKVGTIVTLQDYVMDEVVTLEIVDQTKRVHYVGRNFDSDEYEIKSVYVLESGGNGFTSISLESKLGKALCGHVVGDVVEYKNDFGDDEKFKILDIKY</sequence>
<evidence type="ECO:0000313" key="3">
    <source>
        <dbReference type="Proteomes" id="UP000327030"/>
    </source>
</evidence>
<name>A0A5P6VVY4_PSEXY</name>
<protein>
    <recommendedName>
        <fullName evidence="1">Transcription elongation factor GreA/GreB C-terminal domain-containing protein</fullName>
    </recommendedName>
</protein>
<dbReference type="Pfam" id="PF01272">
    <property type="entry name" value="GreA_GreB"/>
    <property type="match status" value="1"/>
</dbReference>
<dbReference type="EMBL" id="CP043028">
    <property type="protein sequence ID" value="QFJ56004.1"/>
    <property type="molecule type" value="Genomic_DNA"/>
</dbReference>
<evidence type="ECO:0000313" key="2">
    <source>
        <dbReference type="EMBL" id="QFJ56004.1"/>
    </source>
</evidence>
<dbReference type="GO" id="GO:0003677">
    <property type="term" value="F:DNA binding"/>
    <property type="evidence" value="ECO:0007669"/>
    <property type="project" value="InterPro"/>
</dbReference>
<dbReference type="AlphaFoldDB" id="A0A5P6VVY4"/>
<feature type="domain" description="Transcription elongation factor GreA/GreB C-terminal" evidence="1">
    <location>
        <begin position="61"/>
        <end position="100"/>
    </location>
</feature>
<dbReference type="InterPro" id="IPR036953">
    <property type="entry name" value="GreA/GreB_C_sf"/>
</dbReference>
<dbReference type="GO" id="GO:0032784">
    <property type="term" value="P:regulation of DNA-templated transcription elongation"/>
    <property type="evidence" value="ECO:0007669"/>
    <property type="project" value="InterPro"/>
</dbReference>
<dbReference type="RefSeq" id="WP_151625303.1">
    <property type="nucleotide sequence ID" value="NZ_CP043028.1"/>
</dbReference>